<dbReference type="Proteomes" id="UP001375539">
    <property type="component" value="Unassembled WGS sequence"/>
</dbReference>
<gene>
    <name evidence="1" type="ORF">WKI58_20090</name>
</gene>
<name>A0ACC6QK97_9ACTN</name>
<evidence type="ECO:0000313" key="2">
    <source>
        <dbReference type="Proteomes" id="UP001375539"/>
    </source>
</evidence>
<accession>A0ACC6QK97</accession>
<proteinExistence type="predicted"/>
<protein>
    <submittedName>
        <fullName evidence="1">Uncharacterized protein</fullName>
    </submittedName>
</protein>
<dbReference type="EMBL" id="JBBKAI010000002">
    <property type="protein sequence ID" value="MEJ8658789.1"/>
    <property type="molecule type" value="Genomic_DNA"/>
</dbReference>
<reference evidence="1" key="1">
    <citation type="submission" date="2024-03" db="EMBL/GenBank/DDBJ databases">
        <title>Novel Streptomyces species of biotechnological and ecological value are a feature of Machair soil.</title>
        <authorList>
            <person name="Prole J.R."/>
            <person name="Goodfellow M."/>
            <person name="Allenby N."/>
            <person name="Ward A.C."/>
        </authorList>
    </citation>
    <scope>NUCLEOTIDE SEQUENCE</scope>
    <source>
        <strain evidence="1">MS1.AVA.4</strain>
    </source>
</reference>
<evidence type="ECO:0000313" key="1">
    <source>
        <dbReference type="EMBL" id="MEJ8658789.1"/>
    </source>
</evidence>
<sequence length="101" mass="10713">MMFQVAWIVLCTACLVPIGIASLRGWAPRRVRDASARVTRARGIAAFTLYAGSLTPAVLSLAGVPGDELIPLRIAAGPLLVLAATVLVLWASVTDRRDTSR</sequence>
<keyword evidence="2" id="KW-1185">Reference proteome</keyword>
<organism evidence="1 2">
    <name type="scientific">Streptomyces pratisoli</name>
    <dbReference type="NCBI Taxonomy" id="3139917"/>
    <lineage>
        <taxon>Bacteria</taxon>
        <taxon>Bacillati</taxon>
        <taxon>Actinomycetota</taxon>
        <taxon>Actinomycetes</taxon>
        <taxon>Kitasatosporales</taxon>
        <taxon>Streptomycetaceae</taxon>
        <taxon>Streptomyces</taxon>
    </lineage>
</organism>
<comment type="caution">
    <text evidence="1">The sequence shown here is derived from an EMBL/GenBank/DDBJ whole genome shotgun (WGS) entry which is preliminary data.</text>
</comment>